<dbReference type="KEGG" id="api:100573058"/>
<name>A0A8R1W7V2_ACYPI</name>
<dbReference type="EnsemblMetazoa" id="XM_003249018.4">
    <property type="protein sequence ID" value="XP_003249066.3"/>
    <property type="gene ID" value="LOC100573058"/>
</dbReference>
<reference evidence="1" key="2">
    <citation type="submission" date="2022-06" db="UniProtKB">
        <authorList>
            <consortium name="EnsemblMetazoa"/>
        </authorList>
    </citation>
    <scope>IDENTIFICATION</scope>
</reference>
<dbReference type="AlphaFoldDB" id="A0A8R1W7V2"/>
<organism evidence="1 2">
    <name type="scientific">Acyrthosiphon pisum</name>
    <name type="common">Pea aphid</name>
    <dbReference type="NCBI Taxonomy" id="7029"/>
    <lineage>
        <taxon>Eukaryota</taxon>
        <taxon>Metazoa</taxon>
        <taxon>Ecdysozoa</taxon>
        <taxon>Arthropoda</taxon>
        <taxon>Hexapoda</taxon>
        <taxon>Insecta</taxon>
        <taxon>Pterygota</taxon>
        <taxon>Neoptera</taxon>
        <taxon>Paraneoptera</taxon>
        <taxon>Hemiptera</taxon>
        <taxon>Sternorrhyncha</taxon>
        <taxon>Aphidomorpha</taxon>
        <taxon>Aphidoidea</taxon>
        <taxon>Aphididae</taxon>
        <taxon>Macrosiphini</taxon>
        <taxon>Acyrthosiphon</taxon>
    </lineage>
</organism>
<proteinExistence type="predicted"/>
<evidence type="ECO:0000313" key="1">
    <source>
        <dbReference type="EnsemblMetazoa" id="XP_003249066.3"/>
    </source>
</evidence>
<dbReference type="Proteomes" id="UP000007819">
    <property type="component" value="Unassembled WGS sequence"/>
</dbReference>
<protein>
    <submittedName>
        <fullName evidence="1">Uncharacterized protein</fullName>
    </submittedName>
</protein>
<reference evidence="2" key="1">
    <citation type="submission" date="2010-06" db="EMBL/GenBank/DDBJ databases">
        <authorList>
            <person name="Jiang H."/>
            <person name="Abraham K."/>
            <person name="Ali S."/>
            <person name="Alsbrooks S.L."/>
            <person name="Anim B.N."/>
            <person name="Anosike U.S."/>
            <person name="Attaway T."/>
            <person name="Bandaranaike D.P."/>
            <person name="Battles P.K."/>
            <person name="Bell S.N."/>
            <person name="Bell A.V."/>
            <person name="Beltran B."/>
            <person name="Bickham C."/>
            <person name="Bustamante Y."/>
            <person name="Caleb T."/>
            <person name="Canada A."/>
            <person name="Cardenas V."/>
            <person name="Carter K."/>
            <person name="Chacko J."/>
            <person name="Chandrabose M.N."/>
            <person name="Chavez D."/>
            <person name="Chavez A."/>
            <person name="Chen L."/>
            <person name="Chu H.-S."/>
            <person name="Claassen K.J."/>
            <person name="Cockrell R."/>
            <person name="Collins M."/>
            <person name="Cooper J.A."/>
            <person name="Cree A."/>
            <person name="Curry S.M."/>
            <person name="Da Y."/>
            <person name="Dao M.D."/>
            <person name="Das B."/>
            <person name="Davila M.-L."/>
            <person name="Davy-Carroll L."/>
            <person name="Denson S."/>
            <person name="Dinh H."/>
            <person name="Ebong V.E."/>
            <person name="Edwards J.R."/>
            <person name="Egan A."/>
            <person name="El-Daye J."/>
            <person name="Escobedo L."/>
            <person name="Fernandez S."/>
            <person name="Fernando P.R."/>
            <person name="Flagg N."/>
            <person name="Forbes L.D."/>
            <person name="Fowler R.G."/>
            <person name="Fu Q."/>
            <person name="Gabisi R.A."/>
            <person name="Ganer J."/>
            <person name="Garbino Pronczuk A."/>
            <person name="Garcia R.M."/>
            <person name="Garner T."/>
            <person name="Garrett T.E."/>
            <person name="Gonzalez D.A."/>
            <person name="Hamid H."/>
            <person name="Hawkins E.S."/>
            <person name="Hirani K."/>
            <person name="Hogues M.E."/>
            <person name="Hollins B."/>
            <person name="Hsiao C.-H."/>
            <person name="Jabil R."/>
            <person name="James M.L."/>
            <person name="Jhangiani S.N."/>
            <person name="Johnson B."/>
            <person name="Johnson Q."/>
            <person name="Joshi V."/>
            <person name="Kalu J.B."/>
            <person name="Kam C."/>
            <person name="Kashfia A."/>
            <person name="Keebler J."/>
            <person name="Kisamo H."/>
            <person name="Kovar C.L."/>
            <person name="Lago L.A."/>
            <person name="Lai C.-Y."/>
            <person name="Laidlaw J."/>
            <person name="Lara F."/>
            <person name="Le T.-K."/>
            <person name="Lee S.L."/>
            <person name="Legall F.H."/>
            <person name="Lemon S.J."/>
            <person name="Lewis L.R."/>
            <person name="Li B."/>
            <person name="Liu Y."/>
            <person name="Liu Y.-S."/>
            <person name="Lopez J."/>
            <person name="Lozado R.J."/>
            <person name="Lu J."/>
            <person name="Madu R.C."/>
            <person name="Maheshwari M."/>
            <person name="Maheshwari R."/>
            <person name="Malloy K."/>
            <person name="Martinez E."/>
            <person name="Mathew T."/>
            <person name="Mercado I.C."/>
            <person name="Mercado C."/>
            <person name="Meyer B."/>
            <person name="Montgomery K."/>
            <person name="Morgan M.B."/>
            <person name="Munidasa M."/>
            <person name="Nazareth L.V."/>
            <person name="Nelson J."/>
            <person name="Ng B.M."/>
            <person name="Nguyen N.B."/>
            <person name="Nguyen P.Q."/>
            <person name="Nguyen T."/>
            <person name="Obregon M."/>
            <person name="Okwuonu G.O."/>
            <person name="Onwere C.G."/>
            <person name="Orozco G."/>
            <person name="Parra A."/>
            <person name="Patel S."/>
            <person name="Patil S."/>
            <person name="Perez A."/>
            <person name="Perez Y."/>
            <person name="Pham C."/>
            <person name="Primus E.L."/>
            <person name="Pu L.-L."/>
            <person name="Puazo M."/>
            <person name="Qin X."/>
            <person name="Quiroz J.B."/>
            <person name="Reese J."/>
            <person name="Richards S."/>
            <person name="Rives C.M."/>
            <person name="Robberts R."/>
            <person name="Ruiz S.J."/>
            <person name="Ruiz M.J."/>
            <person name="Santibanez J."/>
            <person name="Schneider B.W."/>
            <person name="Sisson I."/>
            <person name="Smith M."/>
            <person name="Sodergren E."/>
            <person name="Song X.-Z."/>
            <person name="Song B.B."/>
            <person name="Summersgill H."/>
            <person name="Thelus R."/>
            <person name="Thornton R.D."/>
            <person name="Trejos Z.Y."/>
            <person name="Usmani K."/>
            <person name="Vattathil S."/>
            <person name="Villasana D."/>
            <person name="Walker D.L."/>
            <person name="Wang S."/>
            <person name="Wang K."/>
            <person name="White C.S."/>
            <person name="Williams A.C."/>
            <person name="Williamson J."/>
            <person name="Wilson K."/>
            <person name="Woghiren I.O."/>
            <person name="Woodworth J.R."/>
            <person name="Worley K.C."/>
            <person name="Wright R.A."/>
            <person name="Wu W."/>
            <person name="Young L."/>
            <person name="Zhang L."/>
            <person name="Zhang J."/>
            <person name="Zhu Y."/>
            <person name="Muzny D.M."/>
            <person name="Weinstock G."/>
            <person name="Gibbs R.A."/>
        </authorList>
    </citation>
    <scope>NUCLEOTIDE SEQUENCE [LARGE SCALE GENOMIC DNA]</scope>
    <source>
        <strain evidence="2">LSR1</strain>
    </source>
</reference>
<evidence type="ECO:0000313" key="2">
    <source>
        <dbReference type="Proteomes" id="UP000007819"/>
    </source>
</evidence>
<dbReference type="RefSeq" id="XP_003249066.3">
    <property type="nucleotide sequence ID" value="XM_003249018.3"/>
</dbReference>
<keyword evidence="2" id="KW-1185">Reference proteome</keyword>
<accession>A0A8R1W7V2</accession>
<sequence>MVWTDSDSEEENMLNINDLTVLNKNNRQTSYKTNEKLKITSANKEEWNLELEQVLPSLRVTIKLGM</sequence>
<dbReference type="GeneID" id="100573058"/>
<dbReference type="OrthoDB" id="423881at2759"/>